<gene>
    <name evidence="1" type="ORF">O0V09_06450</name>
</gene>
<dbReference type="RefSeq" id="WP_258330986.1">
    <property type="nucleotide sequence ID" value="NZ_JAPTGG010000004.1"/>
</dbReference>
<dbReference type="AlphaFoldDB" id="A0A9J6RKF5"/>
<evidence type="ECO:0000313" key="2">
    <source>
        <dbReference type="Proteomes" id="UP001069090"/>
    </source>
</evidence>
<sequence>MKKFLLLLLFLFLVLLSLPLIGWWMSLQAQPSVSFASDQYSGQELGRIHQFIQQSESTPTHKRVEFSEQDLNELLRHSSQQFKKHLGFTGHVKLHPQRSELLLSINTHLPLRPYLNLRIDFNTQGKNLILLGGQIGSIELPQQSVELLVNMTMPYAQQHPQYTSGSQLWQTIEAITISEKHVAIDFNIDEKVQAQLQHQQLELFIGKTALQRLPFYQQAIEQQFANRLGQRIKLYEVMHAMFNLALSQPQANTIDDSIADNKAILLALFLHTADREDFELLNLKQHVNLPQRPIELTIERRKDLATHFLSTAVITLFANSSIADAIGLYKELQDQNGYSGFSVSDLIADRAGSLFASQLIDPQRAQALQKAIALSQQEHDFFPVTYPLASQLEQQLHNHSGNQQAMLAHIEQQIDQHARSVAIYQSATLP</sequence>
<protein>
    <submittedName>
        <fullName evidence="1">Uncharacterized protein</fullName>
    </submittedName>
</protein>
<evidence type="ECO:0000313" key="1">
    <source>
        <dbReference type="EMBL" id="MCZ0864833.1"/>
    </source>
</evidence>
<dbReference type="EMBL" id="JAPTGG010000004">
    <property type="protein sequence ID" value="MCZ0864833.1"/>
    <property type="molecule type" value="Genomic_DNA"/>
</dbReference>
<dbReference type="Proteomes" id="UP001069090">
    <property type="component" value="Unassembled WGS sequence"/>
</dbReference>
<reference evidence="1 2" key="1">
    <citation type="submission" date="2022-12" db="EMBL/GenBank/DDBJ databases">
        <title>Dasania phycosphaerae sp. nov., isolated from particulate material of the south coast of Korea.</title>
        <authorList>
            <person name="Jiang Y."/>
        </authorList>
    </citation>
    <scope>NUCLEOTIDE SEQUENCE [LARGE SCALE GENOMIC DNA]</scope>
    <source>
        <strain evidence="1 2">GY-19</strain>
    </source>
</reference>
<accession>A0A9J6RKF5</accession>
<keyword evidence="2" id="KW-1185">Reference proteome</keyword>
<organism evidence="1 2">
    <name type="scientific">Dasania phycosphaerae</name>
    <dbReference type="NCBI Taxonomy" id="2950436"/>
    <lineage>
        <taxon>Bacteria</taxon>
        <taxon>Pseudomonadati</taxon>
        <taxon>Pseudomonadota</taxon>
        <taxon>Gammaproteobacteria</taxon>
        <taxon>Cellvibrionales</taxon>
        <taxon>Spongiibacteraceae</taxon>
        <taxon>Dasania</taxon>
    </lineage>
</organism>
<proteinExistence type="predicted"/>
<comment type="caution">
    <text evidence="1">The sequence shown here is derived from an EMBL/GenBank/DDBJ whole genome shotgun (WGS) entry which is preliminary data.</text>
</comment>
<name>A0A9J6RKF5_9GAMM</name>